<evidence type="ECO:0000313" key="3">
    <source>
        <dbReference type="Proteomes" id="UP000478636"/>
    </source>
</evidence>
<sequence>MTQLVWPLILFAFATILGKRLKHTKPMRVIYPYRGWLIVGTGIMLFSYTLLTVSHPFALPVLIFPMTFIILGLLTLSKDRKYEKTPNLKN</sequence>
<protein>
    <submittedName>
        <fullName evidence="2">Uncharacterized protein</fullName>
    </submittedName>
</protein>
<proteinExistence type="predicted"/>
<gene>
    <name evidence="2" type="ORF">GQS40_10525</name>
</gene>
<dbReference type="AlphaFoldDB" id="A0A6L7A7D4"/>
<organism evidence="2 3">
    <name type="scientific">Leuconostoc lactis</name>
    <dbReference type="NCBI Taxonomy" id="1246"/>
    <lineage>
        <taxon>Bacteria</taxon>
        <taxon>Bacillati</taxon>
        <taxon>Bacillota</taxon>
        <taxon>Bacilli</taxon>
        <taxon>Lactobacillales</taxon>
        <taxon>Lactobacillaceae</taxon>
        <taxon>Leuconostoc</taxon>
    </lineage>
</organism>
<dbReference type="RefSeq" id="WP_252968527.1">
    <property type="nucleotide sequence ID" value="NZ_DAITWI010000003.1"/>
</dbReference>
<keyword evidence="1" id="KW-1133">Transmembrane helix</keyword>
<feature type="transmembrane region" description="Helical" evidence="1">
    <location>
        <begin position="33"/>
        <end position="51"/>
    </location>
</feature>
<dbReference type="EMBL" id="WSZI01000017">
    <property type="protein sequence ID" value="MWN21576.1"/>
    <property type="molecule type" value="Genomic_DNA"/>
</dbReference>
<accession>A0A6L7A7D4</accession>
<feature type="transmembrane region" description="Helical" evidence="1">
    <location>
        <begin position="6"/>
        <end position="21"/>
    </location>
</feature>
<comment type="caution">
    <text evidence="2">The sequence shown here is derived from an EMBL/GenBank/DDBJ whole genome shotgun (WGS) entry which is preliminary data.</text>
</comment>
<evidence type="ECO:0000313" key="2">
    <source>
        <dbReference type="EMBL" id="MWN21576.1"/>
    </source>
</evidence>
<name>A0A6L7A7D4_LEULA</name>
<dbReference type="Proteomes" id="UP000478636">
    <property type="component" value="Unassembled WGS sequence"/>
</dbReference>
<keyword evidence="1" id="KW-0812">Transmembrane</keyword>
<keyword evidence="1" id="KW-0472">Membrane</keyword>
<evidence type="ECO:0000256" key="1">
    <source>
        <dbReference type="SAM" id="Phobius"/>
    </source>
</evidence>
<reference evidence="2 3" key="1">
    <citation type="submission" date="2019-12" db="EMBL/GenBank/DDBJ databases">
        <title>Complete genome sequence of Leuconostoc lactis strain AVN1 provides insights into metabolic potential.</title>
        <authorList>
            <person name="Besrour N."/>
            <person name="Najjari A."/>
            <person name="Fhoula I."/>
            <person name="Jaballah S."/>
            <person name="Klibi N."/>
            <person name="Ouzari H.I."/>
        </authorList>
    </citation>
    <scope>NUCLEOTIDE SEQUENCE [LARGE SCALE GENOMIC DNA]</scope>
    <source>
        <strain evidence="2 3">AVN1</strain>
    </source>
</reference>
<feature type="transmembrane region" description="Helical" evidence="1">
    <location>
        <begin position="57"/>
        <end position="76"/>
    </location>
</feature>